<evidence type="ECO:0000256" key="1">
    <source>
        <dbReference type="SAM" id="Phobius"/>
    </source>
</evidence>
<dbReference type="AlphaFoldDB" id="A0A517XLY5"/>
<dbReference type="KEGG" id="uli:ETAA1_04130"/>
<keyword evidence="1" id="KW-0812">Transmembrane</keyword>
<evidence type="ECO:0000313" key="3">
    <source>
        <dbReference type="Proteomes" id="UP000319576"/>
    </source>
</evidence>
<feature type="transmembrane region" description="Helical" evidence="1">
    <location>
        <begin position="105"/>
        <end position="128"/>
    </location>
</feature>
<sequence>MPQLPVTCPRCDADLTVGRELLNRPVECGACGRAFVPVMDPGGREPDDEPPRPKRGGTPLFGVLSLILGLLGIITCCLGPLSLVMSAGAVVSGLIGLRTRDGRALAIAGLVAGGLMVMLRVLGLAVGWRGAFDLW</sequence>
<evidence type="ECO:0008006" key="4">
    <source>
        <dbReference type="Google" id="ProtNLM"/>
    </source>
</evidence>
<dbReference type="Proteomes" id="UP000319576">
    <property type="component" value="Chromosome"/>
</dbReference>
<proteinExistence type="predicted"/>
<keyword evidence="1" id="KW-1133">Transmembrane helix</keyword>
<gene>
    <name evidence="2" type="ORF">ETAA1_04130</name>
</gene>
<keyword evidence="1" id="KW-0472">Membrane</keyword>
<organism evidence="2 3">
    <name type="scientific">Urbifossiella limnaea</name>
    <dbReference type="NCBI Taxonomy" id="2528023"/>
    <lineage>
        <taxon>Bacteria</taxon>
        <taxon>Pseudomonadati</taxon>
        <taxon>Planctomycetota</taxon>
        <taxon>Planctomycetia</taxon>
        <taxon>Gemmatales</taxon>
        <taxon>Gemmataceae</taxon>
        <taxon>Urbifossiella</taxon>
    </lineage>
</organism>
<name>A0A517XLY5_9BACT</name>
<reference evidence="2 3" key="1">
    <citation type="submission" date="2019-02" db="EMBL/GenBank/DDBJ databases">
        <title>Deep-cultivation of Planctomycetes and their phenomic and genomic characterization uncovers novel biology.</title>
        <authorList>
            <person name="Wiegand S."/>
            <person name="Jogler M."/>
            <person name="Boedeker C."/>
            <person name="Pinto D."/>
            <person name="Vollmers J."/>
            <person name="Rivas-Marin E."/>
            <person name="Kohn T."/>
            <person name="Peeters S.H."/>
            <person name="Heuer A."/>
            <person name="Rast P."/>
            <person name="Oberbeckmann S."/>
            <person name="Bunk B."/>
            <person name="Jeske O."/>
            <person name="Meyerdierks A."/>
            <person name="Storesund J.E."/>
            <person name="Kallscheuer N."/>
            <person name="Luecker S."/>
            <person name="Lage O.M."/>
            <person name="Pohl T."/>
            <person name="Merkel B.J."/>
            <person name="Hornburger P."/>
            <person name="Mueller R.-W."/>
            <person name="Bruemmer F."/>
            <person name="Labrenz M."/>
            <person name="Spormann A.M."/>
            <person name="Op den Camp H."/>
            <person name="Overmann J."/>
            <person name="Amann R."/>
            <person name="Jetten M.S.M."/>
            <person name="Mascher T."/>
            <person name="Medema M.H."/>
            <person name="Devos D.P."/>
            <person name="Kaster A.-K."/>
            <person name="Ovreas L."/>
            <person name="Rohde M."/>
            <person name="Galperin M.Y."/>
            <person name="Jogler C."/>
        </authorList>
    </citation>
    <scope>NUCLEOTIDE SEQUENCE [LARGE SCALE GENOMIC DNA]</scope>
    <source>
        <strain evidence="2 3">ETA_A1</strain>
    </source>
</reference>
<dbReference type="EMBL" id="CP036273">
    <property type="protein sequence ID" value="QDU18523.1"/>
    <property type="molecule type" value="Genomic_DNA"/>
</dbReference>
<dbReference type="RefSeq" id="WP_145233875.1">
    <property type="nucleotide sequence ID" value="NZ_CP036273.1"/>
</dbReference>
<protein>
    <recommendedName>
        <fullName evidence="4">DUF4190 domain-containing protein</fullName>
    </recommendedName>
</protein>
<feature type="transmembrane region" description="Helical" evidence="1">
    <location>
        <begin position="60"/>
        <end position="84"/>
    </location>
</feature>
<evidence type="ECO:0000313" key="2">
    <source>
        <dbReference type="EMBL" id="QDU18523.1"/>
    </source>
</evidence>
<keyword evidence="3" id="KW-1185">Reference proteome</keyword>
<accession>A0A517XLY5</accession>